<dbReference type="EMBL" id="UINC01138616">
    <property type="protein sequence ID" value="SVD24673.1"/>
    <property type="molecule type" value="Genomic_DNA"/>
</dbReference>
<reference evidence="1" key="1">
    <citation type="submission" date="2018-05" db="EMBL/GenBank/DDBJ databases">
        <authorList>
            <person name="Lanie J.A."/>
            <person name="Ng W.-L."/>
            <person name="Kazmierczak K.M."/>
            <person name="Andrzejewski T.M."/>
            <person name="Davidsen T.M."/>
            <person name="Wayne K.J."/>
            <person name="Tettelin H."/>
            <person name="Glass J.I."/>
            <person name="Rusch D."/>
            <person name="Podicherti R."/>
            <person name="Tsui H.-C.T."/>
            <person name="Winkler M.E."/>
        </authorList>
    </citation>
    <scope>NUCLEOTIDE SEQUENCE</scope>
</reference>
<organism evidence="1">
    <name type="scientific">marine metagenome</name>
    <dbReference type="NCBI Taxonomy" id="408172"/>
    <lineage>
        <taxon>unclassified sequences</taxon>
        <taxon>metagenomes</taxon>
        <taxon>ecological metagenomes</taxon>
    </lineage>
</organism>
<feature type="non-terminal residue" evidence="1">
    <location>
        <position position="1"/>
    </location>
</feature>
<proteinExistence type="predicted"/>
<dbReference type="AlphaFoldDB" id="A0A382TRV5"/>
<gene>
    <name evidence="1" type="ORF">METZ01_LOCUS377527</name>
</gene>
<name>A0A382TRV5_9ZZZZ</name>
<sequence>VSTIAKLQMEAIVKSATKERFVVTYDLTTDDKVFVQGEVENDSYTKIIRMIKYRIYF</sequence>
<accession>A0A382TRV5</accession>
<protein>
    <submittedName>
        <fullName evidence="1">Uncharacterized protein</fullName>
    </submittedName>
</protein>
<evidence type="ECO:0000313" key="1">
    <source>
        <dbReference type="EMBL" id="SVD24673.1"/>
    </source>
</evidence>